<accession>A0ABM8DP65</accession>
<dbReference type="EMBL" id="AP027079">
    <property type="protein sequence ID" value="BDU68707.1"/>
    <property type="molecule type" value="Genomic_DNA"/>
</dbReference>
<dbReference type="Proteomes" id="UP001242010">
    <property type="component" value="Chromosome"/>
</dbReference>
<gene>
    <name evidence="1" type="ORF">GETHOR_08080</name>
</gene>
<evidence type="ECO:0000313" key="2">
    <source>
        <dbReference type="Proteomes" id="UP001242010"/>
    </source>
</evidence>
<keyword evidence="2" id="KW-1185">Reference proteome</keyword>
<evidence type="ECO:0000313" key="1">
    <source>
        <dbReference type="EMBL" id="BDU68707.1"/>
    </source>
</evidence>
<organism evidence="1 2">
    <name type="scientific">Geothrix oryzae</name>
    <dbReference type="NCBI Taxonomy" id="2927975"/>
    <lineage>
        <taxon>Bacteria</taxon>
        <taxon>Pseudomonadati</taxon>
        <taxon>Acidobacteriota</taxon>
        <taxon>Holophagae</taxon>
        <taxon>Holophagales</taxon>
        <taxon>Holophagaceae</taxon>
        <taxon>Geothrix</taxon>
    </lineage>
</organism>
<sequence>MGCDFFFSGNLPSPELQEKVIRFWTSDLPDPPRLVVSPYALPPVTPLFIGSHVNRDHGLFLGGPQAFQLFGVIPFSTVGGSLVDQGQLVFDRSRRGALVRVRRLPPVFGLKANDRATDGETLQAWLKSGRVQWTGGGSPRIDVEVEEGGRLRLLSDPMPMALRLNIMRIRWWPDLEHGDDVEMCSYVAESLAANPELASSLRDESMDFDECERLFMSVRPKHPFEDLDLSSLTEGTEGEEYLRLAKEVEDRMAQFTIDSGDEDL</sequence>
<reference evidence="2" key="1">
    <citation type="journal article" date="2023" name="Int. J. Syst. Evol. Microbiol.">
        <title>Mesoterricola silvestris gen. nov., sp. nov., Mesoterricola sediminis sp. nov., Geothrix oryzae sp. nov., Geothrix edaphica sp. nov., Geothrix rubra sp. nov., and Geothrix limicola sp. nov., six novel members of Acidobacteriota isolated from soils.</title>
        <authorList>
            <person name="Itoh H."/>
            <person name="Sugisawa Y."/>
            <person name="Mise K."/>
            <person name="Xu Z."/>
            <person name="Kuniyasu M."/>
            <person name="Ushijima N."/>
            <person name="Kawano K."/>
            <person name="Kobayashi E."/>
            <person name="Shiratori Y."/>
            <person name="Masuda Y."/>
            <person name="Senoo K."/>
        </authorList>
    </citation>
    <scope>NUCLEOTIDE SEQUENCE [LARGE SCALE GENOMIC DNA]</scope>
    <source>
        <strain evidence="2">Red222</strain>
    </source>
</reference>
<proteinExistence type="predicted"/>
<name>A0ABM8DP65_9BACT</name>
<protein>
    <submittedName>
        <fullName evidence="1">Uncharacterized protein</fullName>
    </submittedName>
</protein>